<feature type="chain" id="PRO_5015583304" evidence="1">
    <location>
        <begin position="20"/>
        <end position="363"/>
    </location>
</feature>
<feature type="signal peptide" evidence="1">
    <location>
        <begin position="1"/>
        <end position="19"/>
    </location>
</feature>
<dbReference type="Proteomes" id="UP000245370">
    <property type="component" value="Unassembled WGS sequence"/>
</dbReference>
<evidence type="ECO:0000313" key="2">
    <source>
        <dbReference type="EMBL" id="PWH81247.1"/>
    </source>
</evidence>
<dbReference type="EMBL" id="QFRJ01000021">
    <property type="protein sequence ID" value="PWH81247.1"/>
    <property type="molecule type" value="Genomic_DNA"/>
</dbReference>
<dbReference type="OrthoDB" id="1181409at2"/>
<protein>
    <submittedName>
        <fullName evidence="2">Uncharacterized protein</fullName>
    </submittedName>
</protein>
<comment type="caution">
    <text evidence="2">The sequence shown here is derived from an EMBL/GenBank/DDBJ whole genome shotgun (WGS) entry which is preliminary data.</text>
</comment>
<dbReference type="AlphaFoldDB" id="A0A2U2X0E2"/>
<sequence length="363" mass="41114">MNKITLFIALLCLGSYSTAQLGALKNAKNKIENSKASVKSASMPVIGEKELDEQTYADHDRLFVAENGQMIIKGVHTADYTDDIDFSGNYYINTFAIEAPANHFSKDTAKAYLGFAIEYDQEKHTMQIHWDEGNSNYAMVPDRYKSSADKGNVMFQMGMTGGPSSWYNAECLLLEPGVILIGANVYHKNDEIGHQWMNNITPESFIIAAKDTTKFKEYQKNVEYTSQVVFEKFDALRAMWKNDEIKDAKPLPAEGMKDAALKSDALALIQRTAKGYKWKEEVIYAYVTSTDWEIKKHPFTGATLKRVAKAIVVMKTPQGNYKREGFYIAQDYVGGGNFGKTYMLYNDQRIYYVNPNDAMKYKN</sequence>
<gene>
    <name evidence="2" type="ORF">DIT68_15745</name>
</gene>
<evidence type="ECO:0000256" key="1">
    <source>
        <dbReference type="SAM" id="SignalP"/>
    </source>
</evidence>
<reference evidence="2 3" key="1">
    <citation type="submission" date="2018-05" db="EMBL/GenBank/DDBJ databases">
        <title>Brumimicrobium oceani sp. nov., isolated from coastal sediment.</title>
        <authorList>
            <person name="Kou Y."/>
        </authorList>
    </citation>
    <scope>NUCLEOTIDE SEQUENCE [LARGE SCALE GENOMIC DNA]</scope>
    <source>
        <strain evidence="2 3">C305</strain>
    </source>
</reference>
<organism evidence="2 3">
    <name type="scientific">Brumimicrobium oceani</name>
    <dbReference type="NCBI Taxonomy" id="2100725"/>
    <lineage>
        <taxon>Bacteria</taxon>
        <taxon>Pseudomonadati</taxon>
        <taxon>Bacteroidota</taxon>
        <taxon>Flavobacteriia</taxon>
        <taxon>Flavobacteriales</taxon>
        <taxon>Crocinitomicaceae</taxon>
        <taxon>Brumimicrobium</taxon>
    </lineage>
</organism>
<name>A0A2U2X0E2_9FLAO</name>
<accession>A0A2U2X0E2</accession>
<keyword evidence="3" id="KW-1185">Reference proteome</keyword>
<dbReference type="RefSeq" id="WP_109360788.1">
    <property type="nucleotide sequence ID" value="NZ_QFRJ01000021.1"/>
</dbReference>
<reference evidence="2 3" key="2">
    <citation type="submission" date="2018-05" db="EMBL/GenBank/DDBJ databases">
        <authorList>
            <person name="Lanie J.A."/>
            <person name="Ng W.-L."/>
            <person name="Kazmierczak K.M."/>
            <person name="Andrzejewski T.M."/>
            <person name="Davidsen T.M."/>
            <person name="Wayne K.J."/>
            <person name="Tettelin H."/>
            <person name="Glass J.I."/>
            <person name="Rusch D."/>
            <person name="Podicherti R."/>
            <person name="Tsui H.-C.T."/>
            <person name="Winkler M.E."/>
        </authorList>
    </citation>
    <scope>NUCLEOTIDE SEQUENCE [LARGE SCALE GENOMIC DNA]</scope>
    <source>
        <strain evidence="2 3">C305</strain>
    </source>
</reference>
<proteinExistence type="predicted"/>
<evidence type="ECO:0000313" key="3">
    <source>
        <dbReference type="Proteomes" id="UP000245370"/>
    </source>
</evidence>
<keyword evidence="1" id="KW-0732">Signal</keyword>